<dbReference type="OrthoDB" id="25239at2157"/>
<keyword evidence="1" id="KW-0560">Oxidoreductase</keyword>
<protein>
    <submittedName>
        <fullName evidence="4">Oxidoreductase family protein</fullName>
    </submittedName>
</protein>
<dbReference type="RefSeq" id="WP_130499840.1">
    <property type="nucleotide sequence ID" value="NZ_SHMP01000004.1"/>
</dbReference>
<dbReference type="GO" id="GO:0016491">
    <property type="term" value="F:oxidoreductase activity"/>
    <property type="evidence" value="ECO:0007669"/>
    <property type="project" value="UniProtKB-KW"/>
</dbReference>
<dbReference type="GO" id="GO:0000166">
    <property type="term" value="F:nucleotide binding"/>
    <property type="evidence" value="ECO:0007669"/>
    <property type="project" value="InterPro"/>
</dbReference>
<dbReference type="PANTHER" id="PTHR43818">
    <property type="entry name" value="BCDNA.GH03377"/>
    <property type="match status" value="1"/>
</dbReference>
<feature type="region of interest" description="Disordered" evidence="2">
    <location>
        <begin position="134"/>
        <end position="159"/>
    </location>
</feature>
<evidence type="ECO:0000256" key="2">
    <source>
        <dbReference type="SAM" id="MobiDB-lite"/>
    </source>
</evidence>
<dbReference type="AlphaFoldDB" id="A0A482Y9B6"/>
<dbReference type="InterPro" id="IPR000683">
    <property type="entry name" value="Gfo/Idh/MocA-like_OxRdtase_N"/>
</dbReference>
<dbReference type="InterPro" id="IPR036291">
    <property type="entry name" value="NAD(P)-bd_dom_sf"/>
</dbReference>
<evidence type="ECO:0000313" key="5">
    <source>
        <dbReference type="Proteomes" id="UP000291097"/>
    </source>
</evidence>
<organism evidence="4 5">
    <name type="scientific">Natrinema hispanicum</name>
    <dbReference type="NCBI Taxonomy" id="392421"/>
    <lineage>
        <taxon>Archaea</taxon>
        <taxon>Methanobacteriati</taxon>
        <taxon>Methanobacteriota</taxon>
        <taxon>Stenosarchaea group</taxon>
        <taxon>Halobacteria</taxon>
        <taxon>Halobacteriales</taxon>
        <taxon>Natrialbaceae</taxon>
        <taxon>Natrinema</taxon>
    </lineage>
</organism>
<dbReference type="Pfam" id="PF01408">
    <property type="entry name" value="GFO_IDH_MocA"/>
    <property type="match status" value="1"/>
</dbReference>
<evidence type="ECO:0000256" key="1">
    <source>
        <dbReference type="ARBA" id="ARBA00023002"/>
    </source>
</evidence>
<comment type="caution">
    <text evidence="4">The sequence shown here is derived from an EMBL/GenBank/DDBJ whole genome shotgun (WGS) entry which is preliminary data.</text>
</comment>
<sequence>MSNERRHRPLRIGIVGFGYIGTTVGEQFHRHSDAIVAALCDLDGAVRDEVGRQFDVSADRQYATYEAMLTETPLDAVLVGTPHMHPYEQVLAALDSGCHVYCDKPLTTDLERASDQPLSMMVRPENLLRTTGRQYRWDRDPPWVPPGQRDSRPYDSSGV</sequence>
<gene>
    <name evidence="4" type="ORF">BDK88_1458</name>
</gene>
<feature type="domain" description="Gfo/Idh/MocA-like oxidoreductase N-terminal" evidence="3">
    <location>
        <begin position="10"/>
        <end position="114"/>
    </location>
</feature>
<accession>A0A482Y9B6</accession>
<dbReference type="PANTHER" id="PTHR43818:SF11">
    <property type="entry name" value="BCDNA.GH03377"/>
    <property type="match status" value="1"/>
</dbReference>
<dbReference type="Gene3D" id="3.40.50.720">
    <property type="entry name" value="NAD(P)-binding Rossmann-like Domain"/>
    <property type="match status" value="1"/>
</dbReference>
<proteinExistence type="predicted"/>
<evidence type="ECO:0000259" key="3">
    <source>
        <dbReference type="Pfam" id="PF01408"/>
    </source>
</evidence>
<dbReference type="Proteomes" id="UP000291097">
    <property type="component" value="Unassembled WGS sequence"/>
</dbReference>
<dbReference type="SUPFAM" id="SSF51735">
    <property type="entry name" value="NAD(P)-binding Rossmann-fold domains"/>
    <property type="match status" value="1"/>
</dbReference>
<evidence type="ECO:0000313" key="4">
    <source>
        <dbReference type="EMBL" id="RZV10305.1"/>
    </source>
</evidence>
<reference evidence="4 5" key="1">
    <citation type="submission" date="2019-02" db="EMBL/GenBank/DDBJ databases">
        <title>Genomic Encyclopedia of Archaeal and Bacterial Type Strains, Phase II (KMG-II): from individual species to whole genera.</title>
        <authorList>
            <person name="Goeker M."/>
        </authorList>
    </citation>
    <scope>NUCLEOTIDE SEQUENCE [LARGE SCALE GENOMIC DNA]</scope>
    <source>
        <strain evidence="4 5">DSM 18328</strain>
    </source>
</reference>
<name>A0A482Y9B6_9EURY</name>
<dbReference type="InterPro" id="IPR050463">
    <property type="entry name" value="Gfo/Idh/MocA_oxidrdct_glycsds"/>
</dbReference>
<dbReference type="EMBL" id="SHMP01000004">
    <property type="protein sequence ID" value="RZV10305.1"/>
    <property type="molecule type" value="Genomic_DNA"/>
</dbReference>